<sequence length="272" mass="30178">MSNFILDETRCTGCGTCTFVCPKSLLVLENGRPVMPEEIAHKCNSCGQCTAYCPEDACRQALDAGQTLPRAPRADASTAAKMDLFLKARRSYRMFTARPVPRTVTEGILDAANYAPTGGNNRKIRWILTDSIFKTRMLRDMITDWMDTECRVHPVLSKRYDIDSIIARQRKGRDIILRGAPCTAFTVGPKNIVWGGVDSGIAMTYFNMAAEARDIGCCFAGYAANAAKYSPKIREFLGIGEDEDCYCAIVFGYKTIHAQRIPARPPINCNFV</sequence>
<dbReference type="Proteomes" id="UP000472580">
    <property type="component" value="Unassembled WGS sequence"/>
</dbReference>
<comment type="similarity">
    <text evidence="1">Belongs to the nitroreductase family.</text>
</comment>
<keyword evidence="2" id="KW-0479">Metal-binding</keyword>
<comment type="caution">
    <text evidence="7">The sequence shown here is derived from an EMBL/GenBank/DDBJ whole genome shotgun (WGS) entry which is preliminary data.</text>
</comment>
<keyword evidence="3" id="KW-0560">Oxidoreductase</keyword>
<feature type="domain" description="4Fe-4S ferredoxin-type" evidence="6">
    <location>
        <begin position="34"/>
        <end position="63"/>
    </location>
</feature>
<dbReference type="PROSITE" id="PS51379">
    <property type="entry name" value="4FE4S_FER_2"/>
    <property type="match status" value="2"/>
</dbReference>
<evidence type="ECO:0000256" key="2">
    <source>
        <dbReference type="ARBA" id="ARBA00022723"/>
    </source>
</evidence>
<reference evidence="7 8" key="1">
    <citation type="submission" date="2019-12" db="EMBL/GenBank/DDBJ databases">
        <title>Microbes associate with the intestines of laboratory mice.</title>
        <authorList>
            <person name="Navarre W."/>
            <person name="Wong E."/>
        </authorList>
    </citation>
    <scope>NUCLEOTIDE SEQUENCE [LARGE SCALE GENOMIC DNA]</scope>
    <source>
        <strain evidence="7 8">NM82_D38</strain>
    </source>
</reference>
<evidence type="ECO:0000256" key="5">
    <source>
        <dbReference type="ARBA" id="ARBA00023014"/>
    </source>
</evidence>
<dbReference type="InterPro" id="IPR017900">
    <property type="entry name" value="4Fe4S_Fe_S_CS"/>
</dbReference>
<gene>
    <name evidence="7" type="ORF">E5987_02310</name>
</gene>
<dbReference type="GO" id="GO:0046872">
    <property type="term" value="F:metal ion binding"/>
    <property type="evidence" value="ECO:0007669"/>
    <property type="project" value="UniProtKB-KW"/>
</dbReference>
<evidence type="ECO:0000259" key="6">
    <source>
        <dbReference type="PROSITE" id="PS51379"/>
    </source>
</evidence>
<keyword evidence="8" id="KW-1185">Reference proteome</keyword>
<protein>
    <submittedName>
        <fullName evidence="7">4Fe-4S dicluster domain-containing protein</fullName>
    </submittedName>
</protein>
<dbReference type="PANTHER" id="PTHR43673:SF10">
    <property type="entry name" value="NADH DEHYDROGENASE_NAD(P)H NITROREDUCTASE XCC3605-RELATED"/>
    <property type="match status" value="1"/>
</dbReference>
<dbReference type="PANTHER" id="PTHR43673">
    <property type="entry name" value="NAD(P)H NITROREDUCTASE YDGI-RELATED"/>
    <property type="match status" value="1"/>
</dbReference>
<dbReference type="InterPro" id="IPR000415">
    <property type="entry name" value="Nitroreductase-like"/>
</dbReference>
<dbReference type="SUPFAM" id="SSF54862">
    <property type="entry name" value="4Fe-4S ferredoxins"/>
    <property type="match status" value="1"/>
</dbReference>
<evidence type="ECO:0000313" key="8">
    <source>
        <dbReference type="Proteomes" id="UP000472580"/>
    </source>
</evidence>
<evidence type="ECO:0000256" key="4">
    <source>
        <dbReference type="ARBA" id="ARBA00023004"/>
    </source>
</evidence>
<dbReference type="OrthoDB" id="9781785at2"/>
<evidence type="ECO:0000256" key="1">
    <source>
        <dbReference type="ARBA" id="ARBA00007118"/>
    </source>
</evidence>
<dbReference type="GO" id="GO:0051536">
    <property type="term" value="F:iron-sulfur cluster binding"/>
    <property type="evidence" value="ECO:0007669"/>
    <property type="project" value="UniProtKB-KW"/>
</dbReference>
<dbReference type="SUPFAM" id="SSF55469">
    <property type="entry name" value="FMN-dependent nitroreductase-like"/>
    <property type="match status" value="1"/>
</dbReference>
<dbReference type="Gene3D" id="3.40.109.10">
    <property type="entry name" value="NADH Oxidase"/>
    <property type="match status" value="1"/>
</dbReference>
<keyword evidence="5" id="KW-0411">Iron-sulfur</keyword>
<dbReference type="RefSeq" id="WP_160334476.1">
    <property type="nucleotide sequence ID" value="NZ_WSRP01000005.1"/>
</dbReference>
<dbReference type="Gene3D" id="3.30.70.20">
    <property type="match status" value="1"/>
</dbReference>
<accession>A0A6L6YEI2</accession>
<organism evidence="7 8">
    <name type="scientific">Parasutterella muris</name>
    <dbReference type="NCBI Taxonomy" id="2565572"/>
    <lineage>
        <taxon>Bacteria</taxon>
        <taxon>Pseudomonadati</taxon>
        <taxon>Pseudomonadota</taxon>
        <taxon>Betaproteobacteria</taxon>
        <taxon>Burkholderiales</taxon>
        <taxon>Sutterellaceae</taxon>
        <taxon>Parasutterella</taxon>
    </lineage>
</organism>
<dbReference type="PROSITE" id="PS00198">
    <property type="entry name" value="4FE4S_FER_1"/>
    <property type="match status" value="2"/>
</dbReference>
<proteinExistence type="inferred from homology"/>
<evidence type="ECO:0000313" key="7">
    <source>
        <dbReference type="EMBL" id="MVX56040.1"/>
    </source>
</evidence>
<dbReference type="EMBL" id="WSRP01000005">
    <property type="protein sequence ID" value="MVX56040.1"/>
    <property type="molecule type" value="Genomic_DNA"/>
</dbReference>
<dbReference type="Pfam" id="PF00881">
    <property type="entry name" value="Nitroreductase"/>
    <property type="match status" value="1"/>
</dbReference>
<name>A0A6L6YEI2_9BURK</name>
<dbReference type="GO" id="GO:0016491">
    <property type="term" value="F:oxidoreductase activity"/>
    <property type="evidence" value="ECO:0007669"/>
    <property type="project" value="UniProtKB-KW"/>
</dbReference>
<keyword evidence="4" id="KW-0408">Iron</keyword>
<evidence type="ECO:0000256" key="3">
    <source>
        <dbReference type="ARBA" id="ARBA00023002"/>
    </source>
</evidence>
<dbReference type="CDD" id="cd02143">
    <property type="entry name" value="nitroreductase_FeS-like"/>
    <property type="match status" value="1"/>
</dbReference>
<dbReference type="InterPro" id="IPR029479">
    <property type="entry name" value="Nitroreductase"/>
</dbReference>
<dbReference type="Pfam" id="PF13187">
    <property type="entry name" value="Fer4_9"/>
    <property type="match status" value="1"/>
</dbReference>
<dbReference type="AlphaFoldDB" id="A0A6L6YEI2"/>
<dbReference type="InterPro" id="IPR017896">
    <property type="entry name" value="4Fe4S_Fe-S-bd"/>
</dbReference>
<feature type="domain" description="4Fe-4S ferredoxin-type" evidence="6">
    <location>
        <begin position="2"/>
        <end position="31"/>
    </location>
</feature>